<dbReference type="EMBL" id="CP045201">
    <property type="protein sequence ID" value="QOL79838.1"/>
    <property type="molecule type" value="Genomic_DNA"/>
</dbReference>
<dbReference type="Proteomes" id="UP000594118">
    <property type="component" value="Chromosome"/>
</dbReference>
<proteinExistence type="predicted"/>
<organism evidence="2 3">
    <name type="scientific">Pseudooceanicola spongiae</name>
    <dbReference type="NCBI Taxonomy" id="2613965"/>
    <lineage>
        <taxon>Bacteria</taxon>
        <taxon>Pseudomonadati</taxon>
        <taxon>Pseudomonadota</taxon>
        <taxon>Alphaproteobacteria</taxon>
        <taxon>Rhodobacterales</taxon>
        <taxon>Paracoccaceae</taxon>
        <taxon>Pseudooceanicola</taxon>
    </lineage>
</organism>
<keyword evidence="1" id="KW-0175">Coiled coil</keyword>
<dbReference type="AlphaFoldDB" id="A0A7L9WJV9"/>
<evidence type="ECO:0000256" key="1">
    <source>
        <dbReference type="SAM" id="Coils"/>
    </source>
</evidence>
<evidence type="ECO:0000313" key="3">
    <source>
        <dbReference type="Proteomes" id="UP000594118"/>
    </source>
</evidence>
<dbReference type="KEGG" id="pshq:F3W81_02785"/>
<name>A0A7L9WJV9_9RHOB</name>
<evidence type="ECO:0000313" key="2">
    <source>
        <dbReference type="EMBL" id="QOL79838.1"/>
    </source>
</evidence>
<dbReference type="RefSeq" id="WP_193082154.1">
    <property type="nucleotide sequence ID" value="NZ_CP045201.1"/>
</dbReference>
<accession>A0A7L9WJV9</accession>
<sequence length="179" mass="19084">MSNLEDLQGRILAAMERIGAGLDGLEPVKEAPPPAAPGESAEELMQALEDERYVSAQLEERVRALHERQDQLEAELEAARNAPAVLPEDDTAAEVIAALGQMETEINKLRAVNAHLRENNRAMRDVLASGSGADVELLTTSVEAEMDALRADHAAAQAQAEAILAALAPFIAEPETGES</sequence>
<feature type="coiled-coil region" evidence="1">
    <location>
        <begin position="41"/>
        <end position="119"/>
    </location>
</feature>
<keyword evidence="3" id="KW-1185">Reference proteome</keyword>
<gene>
    <name evidence="2" type="ORF">F3W81_02785</name>
</gene>
<protein>
    <submittedName>
        <fullName evidence="2">Uncharacterized protein</fullName>
    </submittedName>
</protein>
<reference evidence="2 3" key="1">
    <citation type="submission" date="2019-10" db="EMBL/GenBank/DDBJ databases">
        <title>Pseudopuniceibacterium sp. HQ09 islated from Antarctica.</title>
        <authorList>
            <person name="Liao L."/>
            <person name="Su S."/>
            <person name="Chen B."/>
            <person name="Yu Y."/>
        </authorList>
    </citation>
    <scope>NUCLEOTIDE SEQUENCE [LARGE SCALE GENOMIC DNA]</scope>
    <source>
        <strain evidence="2 3">HQ09</strain>
    </source>
</reference>